<feature type="region of interest" description="Disordered" evidence="1">
    <location>
        <begin position="304"/>
        <end position="327"/>
    </location>
</feature>
<sequence>MCQRCGCCLSDDEDDESQGKQIHQVLENMEQYKTQQLERLRENYTIQVHKIKENCVTQVEWICDSYQNQVKNLKDIRDYGTSHISSMKEQYYEQVKRVKEYSNGQLTWVRENYVFQRNRIRKFSTHKVLRFRESYKYQQQTLNKVLENLPSLYLDNCRNGSCSKSEANGDPENLDQDFEVYVKTTTPRNIIPEHMSSEEANECQSVYYTPSELSESPMTPAREKNAKRLSLIPDLMKQDERVLNKKVYSAIPKFNNDSLRVKRIHDRWSTDLSNMHYKTVPHRTLSMPEIKKSKEKELLIEQPDCSGEPKCDKGQVSASQVCNETAL</sequence>
<accession>A0A6A4KDD8</accession>
<dbReference type="Proteomes" id="UP000466442">
    <property type="component" value="Linkage Group LG1"/>
</dbReference>
<feature type="compositionally biased region" description="Polar residues" evidence="1">
    <location>
        <begin position="316"/>
        <end position="327"/>
    </location>
</feature>
<evidence type="ECO:0000313" key="3">
    <source>
        <dbReference type="Proteomes" id="UP000466442"/>
    </source>
</evidence>
<name>A0A6A4KDD8_APOLU</name>
<evidence type="ECO:0000256" key="1">
    <source>
        <dbReference type="SAM" id="MobiDB-lite"/>
    </source>
</evidence>
<proteinExistence type="predicted"/>
<protein>
    <submittedName>
        <fullName evidence="2">Uncharacterized protein</fullName>
    </submittedName>
</protein>
<dbReference type="AlphaFoldDB" id="A0A6A4KDD8"/>
<dbReference type="OrthoDB" id="10061535at2759"/>
<dbReference type="EMBL" id="WIXP02000001">
    <property type="protein sequence ID" value="KAF6216211.1"/>
    <property type="molecule type" value="Genomic_DNA"/>
</dbReference>
<gene>
    <name evidence="2" type="ORF">GE061_000551</name>
</gene>
<reference evidence="2" key="1">
    <citation type="journal article" date="2021" name="Mol. Ecol. Resour.">
        <title>Apolygus lucorum genome provides insights into omnivorousness and mesophyll feeding.</title>
        <authorList>
            <person name="Liu Y."/>
            <person name="Liu H."/>
            <person name="Wang H."/>
            <person name="Huang T."/>
            <person name="Liu B."/>
            <person name="Yang B."/>
            <person name="Yin L."/>
            <person name="Li B."/>
            <person name="Zhang Y."/>
            <person name="Zhang S."/>
            <person name="Jiang F."/>
            <person name="Zhang X."/>
            <person name="Ren Y."/>
            <person name="Wang B."/>
            <person name="Wang S."/>
            <person name="Lu Y."/>
            <person name="Wu K."/>
            <person name="Fan W."/>
            <person name="Wang G."/>
        </authorList>
    </citation>
    <scope>NUCLEOTIDE SEQUENCE</scope>
    <source>
        <strain evidence="2">12Hb</strain>
    </source>
</reference>
<comment type="caution">
    <text evidence="2">The sequence shown here is derived from an EMBL/GenBank/DDBJ whole genome shotgun (WGS) entry which is preliminary data.</text>
</comment>
<keyword evidence="3" id="KW-1185">Reference proteome</keyword>
<organism evidence="2 3">
    <name type="scientific">Apolygus lucorum</name>
    <name type="common">Small green plant bug</name>
    <name type="synonym">Lygocoris lucorum</name>
    <dbReference type="NCBI Taxonomy" id="248454"/>
    <lineage>
        <taxon>Eukaryota</taxon>
        <taxon>Metazoa</taxon>
        <taxon>Ecdysozoa</taxon>
        <taxon>Arthropoda</taxon>
        <taxon>Hexapoda</taxon>
        <taxon>Insecta</taxon>
        <taxon>Pterygota</taxon>
        <taxon>Neoptera</taxon>
        <taxon>Paraneoptera</taxon>
        <taxon>Hemiptera</taxon>
        <taxon>Heteroptera</taxon>
        <taxon>Panheteroptera</taxon>
        <taxon>Cimicomorpha</taxon>
        <taxon>Miridae</taxon>
        <taxon>Mirini</taxon>
        <taxon>Apolygus</taxon>
    </lineage>
</organism>
<evidence type="ECO:0000313" key="2">
    <source>
        <dbReference type="EMBL" id="KAF6216211.1"/>
    </source>
</evidence>